<accession>A0A6L2LVB9</accession>
<dbReference type="AlphaFoldDB" id="A0A6L2LVB9"/>
<dbReference type="EMBL" id="BKCJ010005260">
    <property type="protein sequence ID" value="GEU65751.1"/>
    <property type="molecule type" value="Genomic_DNA"/>
</dbReference>
<organism evidence="2">
    <name type="scientific">Tanacetum cinerariifolium</name>
    <name type="common">Dalmatian daisy</name>
    <name type="synonym">Chrysanthemum cinerariifolium</name>
    <dbReference type="NCBI Taxonomy" id="118510"/>
    <lineage>
        <taxon>Eukaryota</taxon>
        <taxon>Viridiplantae</taxon>
        <taxon>Streptophyta</taxon>
        <taxon>Embryophyta</taxon>
        <taxon>Tracheophyta</taxon>
        <taxon>Spermatophyta</taxon>
        <taxon>Magnoliopsida</taxon>
        <taxon>eudicotyledons</taxon>
        <taxon>Gunneridae</taxon>
        <taxon>Pentapetalae</taxon>
        <taxon>asterids</taxon>
        <taxon>campanulids</taxon>
        <taxon>Asterales</taxon>
        <taxon>Asteraceae</taxon>
        <taxon>Asteroideae</taxon>
        <taxon>Anthemideae</taxon>
        <taxon>Anthemidinae</taxon>
        <taxon>Tanacetum</taxon>
    </lineage>
</organism>
<reference evidence="2" key="1">
    <citation type="journal article" date="2019" name="Sci. Rep.">
        <title>Draft genome of Tanacetum cinerariifolium, the natural source of mosquito coil.</title>
        <authorList>
            <person name="Yamashiro T."/>
            <person name="Shiraishi A."/>
            <person name="Satake H."/>
            <person name="Nakayama K."/>
        </authorList>
    </citation>
    <scope>NUCLEOTIDE SEQUENCE</scope>
</reference>
<gene>
    <name evidence="2" type="ORF">Tci_037729</name>
</gene>
<feature type="compositionally biased region" description="Basic and acidic residues" evidence="1">
    <location>
        <begin position="147"/>
        <end position="162"/>
    </location>
</feature>
<feature type="compositionally biased region" description="Low complexity" evidence="1">
    <location>
        <begin position="163"/>
        <end position="175"/>
    </location>
</feature>
<evidence type="ECO:0000313" key="2">
    <source>
        <dbReference type="EMBL" id="GEU65751.1"/>
    </source>
</evidence>
<comment type="caution">
    <text evidence="2">The sequence shown here is derived from an EMBL/GenBank/DDBJ whole genome shotgun (WGS) entry which is preliminary data.</text>
</comment>
<name>A0A6L2LVB9_TANCI</name>
<sequence length="330" mass="37763">MMNIDVRLEEPSTQTPHLLTIHVTILPKEVSNCATPVIQSTITESLENDVLAKSSSQPKSSYEATGPLTEFKLKKILLDKMQKSKSYRGAQEHKELYEGQDKSYKLDKDLFESYGKAYSIKRDRKGKEKDEDPPAGSDQGLKRRKTSKDAKPSKGSKSKESKSSSSKGTKSQPKSSESDWFKKPERLPTPNFDWNARKFVDFRPPQTWISRIAQAEKPPLTFEELMSTLSASQHIRVVILKRVEDLQLGVESYQKKLNINKTETFKSNISKRTLYTAYNNPQGIIYVDKFKRNRLIRSDELYKFSDGTLTSVRSVLHDIASNLRMDYLPK</sequence>
<proteinExistence type="predicted"/>
<protein>
    <submittedName>
        <fullName evidence="2">Uncharacterized protein</fullName>
    </submittedName>
</protein>
<evidence type="ECO:0000256" key="1">
    <source>
        <dbReference type="SAM" id="MobiDB-lite"/>
    </source>
</evidence>
<feature type="region of interest" description="Disordered" evidence="1">
    <location>
        <begin position="122"/>
        <end position="184"/>
    </location>
</feature>